<dbReference type="Pfam" id="PF00252">
    <property type="entry name" value="Ribosomal_L16"/>
    <property type="match status" value="1"/>
</dbReference>
<dbReference type="InterPro" id="IPR020798">
    <property type="entry name" value="Ribosomal_uL16_CS"/>
</dbReference>
<dbReference type="NCBIfam" id="TIGR01164">
    <property type="entry name" value="rplP_bact"/>
    <property type="match status" value="1"/>
</dbReference>
<dbReference type="EMBL" id="MEUA01000019">
    <property type="protein sequence ID" value="OGC15525.1"/>
    <property type="molecule type" value="Genomic_DNA"/>
</dbReference>
<evidence type="ECO:0000256" key="1">
    <source>
        <dbReference type="ARBA" id="ARBA00008931"/>
    </source>
</evidence>
<keyword evidence="2 6" id="KW-0820">tRNA-binding</keyword>
<keyword evidence="6 8" id="KW-0694">RNA-binding</keyword>
<dbReference type="InterPro" id="IPR016180">
    <property type="entry name" value="Ribosomal_uL16_dom"/>
</dbReference>
<dbReference type="GO" id="GO:0003735">
    <property type="term" value="F:structural constituent of ribosome"/>
    <property type="evidence" value="ECO:0007669"/>
    <property type="project" value="InterPro"/>
</dbReference>
<dbReference type="Proteomes" id="UP000177905">
    <property type="component" value="Unassembled WGS sequence"/>
</dbReference>
<evidence type="ECO:0000256" key="8">
    <source>
        <dbReference type="RuleBase" id="RU004414"/>
    </source>
</evidence>
<dbReference type="InterPro" id="IPR047873">
    <property type="entry name" value="Ribosomal_uL16"/>
</dbReference>
<dbReference type="InterPro" id="IPR000114">
    <property type="entry name" value="Ribosomal_uL16_bact-type"/>
</dbReference>
<name>A0A1F4S519_UNCSA</name>
<evidence type="ECO:0000313" key="10">
    <source>
        <dbReference type="Proteomes" id="UP000177905"/>
    </source>
</evidence>
<gene>
    <name evidence="6" type="primary">rplP</name>
    <name evidence="9" type="ORF">A2290_03955</name>
</gene>
<dbReference type="GO" id="GO:0000049">
    <property type="term" value="F:tRNA binding"/>
    <property type="evidence" value="ECO:0007669"/>
    <property type="project" value="UniProtKB-KW"/>
</dbReference>
<dbReference type="PANTHER" id="PTHR12220:SF13">
    <property type="entry name" value="LARGE RIBOSOMAL SUBUNIT PROTEIN UL16M"/>
    <property type="match status" value="1"/>
</dbReference>
<evidence type="ECO:0000256" key="4">
    <source>
        <dbReference type="ARBA" id="ARBA00023274"/>
    </source>
</evidence>
<reference evidence="9 10" key="1">
    <citation type="journal article" date="2016" name="Nat. Commun.">
        <title>Thousands of microbial genomes shed light on interconnected biogeochemical processes in an aquifer system.</title>
        <authorList>
            <person name="Anantharaman K."/>
            <person name="Brown C.T."/>
            <person name="Hug L.A."/>
            <person name="Sharon I."/>
            <person name="Castelle C.J."/>
            <person name="Probst A.J."/>
            <person name="Thomas B.C."/>
            <person name="Singh A."/>
            <person name="Wilkins M.J."/>
            <person name="Karaoz U."/>
            <person name="Brodie E.L."/>
            <person name="Williams K.H."/>
            <person name="Hubbard S.S."/>
            <person name="Banfield J.F."/>
        </authorList>
    </citation>
    <scope>NUCLEOTIDE SEQUENCE [LARGE SCALE GENOMIC DNA]</scope>
</reference>
<evidence type="ECO:0000256" key="5">
    <source>
        <dbReference type="ARBA" id="ARBA00035198"/>
    </source>
</evidence>
<comment type="similarity">
    <text evidence="1 6 7">Belongs to the universal ribosomal protein uL16 family.</text>
</comment>
<evidence type="ECO:0000313" key="9">
    <source>
        <dbReference type="EMBL" id="OGC15525.1"/>
    </source>
</evidence>
<evidence type="ECO:0000256" key="7">
    <source>
        <dbReference type="RuleBase" id="RU004413"/>
    </source>
</evidence>
<organism evidence="9 10">
    <name type="scientific">candidate division WOR-1 bacterium RIFOXYB2_FULL_36_35</name>
    <dbReference type="NCBI Taxonomy" id="1802578"/>
    <lineage>
        <taxon>Bacteria</taxon>
        <taxon>Bacillati</taxon>
        <taxon>Saganbacteria</taxon>
    </lineage>
</organism>
<keyword evidence="4 6" id="KW-0687">Ribonucleoprotein</keyword>
<comment type="function">
    <text evidence="6 8">Binds 23S rRNA and is also seen to make contacts with the A and possibly P site tRNAs.</text>
</comment>
<evidence type="ECO:0000256" key="6">
    <source>
        <dbReference type="HAMAP-Rule" id="MF_01342"/>
    </source>
</evidence>
<dbReference type="FunFam" id="3.90.1170.10:FF:000001">
    <property type="entry name" value="50S ribosomal protein L16"/>
    <property type="match status" value="1"/>
</dbReference>
<comment type="subunit">
    <text evidence="6 8">Part of the 50S ribosomal subunit.</text>
</comment>
<dbReference type="AlphaFoldDB" id="A0A1F4S519"/>
<dbReference type="HAMAP" id="MF_01342">
    <property type="entry name" value="Ribosomal_uL16"/>
    <property type="match status" value="1"/>
</dbReference>
<keyword evidence="6 8" id="KW-0699">rRNA-binding</keyword>
<dbReference type="SUPFAM" id="SSF54686">
    <property type="entry name" value="Ribosomal protein L16p/L10e"/>
    <property type="match status" value="1"/>
</dbReference>
<accession>A0A1F4S519</accession>
<dbReference type="GO" id="GO:0022625">
    <property type="term" value="C:cytosolic large ribosomal subunit"/>
    <property type="evidence" value="ECO:0007669"/>
    <property type="project" value="TreeGrafter"/>
</dbReference>
<comment type="caution">
    <text evidence="9">The sequence shown here is derived from an EMBL/GenBank/DDBJ whole genome shotgun (WGS) entry which is preliminary data.</text>
</comment>
<dbReference type="GO" id="GO:0006412">
    <property type="term" value="P:translation"/>
    <property type="evidence" value="ECO:0007669"/>
    <property type="project" value="UniProtKB-UniRule"/>
</dbReference>
<dbReference type="Gene3D" id="3.90.1170.10">
    <property type="entry name" value="Ribosomal protein L10e/L16"/>
    <property type="match status" value="1"/>
</dbReference>
<protein>
    <recommendedName>
        <fullName evidence="5 6">Large ribosomal subunit protein uL16</fullName>
    </recommendedName>
</protein>
<dbReference type="PRINTS" id="PR00060">
    <property type="entry name" value="RIBOSOMALL16"/>
</dbReference>
<dbReference type="CDD" id="cd01433">
    <property type="entry name" value="Ribosomal_L16_L10e"/>
    <property type="match status" value="1"/>
</dbReference>
<evidence type="ECO:0000256" key="3">
    <source>
        <dbReference type="ARBA" id="ARBA00022980"/>
    </source>
</evidence>
<proteinExistence type="inferred from homology"/>
<dbReference type="InterPro" id="IPR036920">
    <property type="entry name" value="Ribosomal_uL16_sf"/>
</dbReference>
<dbReference type="GO" id="GO:0019843">
    <property type="term" value="F:rRNA binding"/>
    <property type="evidence" value="ECO:0007669"/>
    <property type="project" value="UniProtKB-UniRule"/>
</dbReference>
<dbReference type="PROSITE" id="PS00701">
    <property type="entry name" value="RIBOSOMAL_L16_2"/>
    <property type="match status" value="1"/>
</dbReference>
<dbReference type="PANTHER" id="PTHR12220">
    <property type="entry name" value="50S/60S RIBOSOMAL PROTEIN L16"/>
    <property type="match status" value="1"/>
</dbReference>
<keyword evidence="3 6" id="KW-0689">Ribosomal protein</keyword>
<evidence type="ECO:0000256" key="2">
    <source>
        <dbReference type="ARBA" id="ARBA00022555"/>
    </source>
</evidence>
<sequence>MLQPGKTKFRKSQRGRLRGEAAKGNTLKFGEFGIQASETGYLTVNQIESARKALSHFLQRNGKIWVRVLADKPFCSRPAETRMGGGKGAPEKFIAGIKKGHVLFEMAGIGEVDAMEGVRLAAFKLPLKVRMVKVR</sequence>